<dbReference type="Gene3D" id="3.30.559.10">
    <property type="entry name" value="Chloramphenicol acetyltransferase-like domain"/>
    <property type="match status" value="1"/>
</dbReference>
<evidence type="ECO:0000256" key="1">
    <source>
        <dbReference type="ARBA" id="ARBA00001957"/>
    </source>
</evidence>
<reference evidence="6 7" key="1">
    <citation type="submission" date="2020-12" db="EMBL/GenBank/DDBJ databases">
        <authorList>
            <person name="Shan Y."/>
        </authorList>
    </citation>
    <scope>NUCLEOTIDE SEQUENCE [LARGE SCALE GENOMIC DNA]</scope>
    <source>
        <strain evidence="7">csc3.9</strain>
    </source>
</reference>
<evidence type="ECO:0000256" key="2">
    <source>
        <dbReference type="ARBA" id="ARBA00022450"/>
    </source>
</evidence>
<organism evidence="6 7">
    <name type="scientific">Spongiibacter nanhainus</name>
    <dbReference type="NCBI Taxonomy" id="2794344"/>
    <lineage>
        <taxon>Bacteria</taxon>
        <taxon>Pseudomonadati</taxon>
        <taxon>Pseudomonadota</taxon>
        <taxon>Gammaproteobacteria</taxon>
        <taxon>Cellvibrionales</taxon>
        <taxon>Spongiibacteraceae</taxon>
        <taxon>Spongiibacter</taxon>
    </lineage>
</organism>
<dbReference type="InterPro" id="IPR036736">
    <property type="entry name" value="ACP-like_sf"/>
</dbReference>
<feature type="region of interest" description="Disordered" evidence="4">
    <location>
        <begin position="1"/>
        <end position="43"/>
    </location>
</feature>
<dbReference type="InterPro" id="IPR023213">
    <property type="entry name" value="CAT-like_dom_sf"/>
</dbReference>
<dbReference type="Pfam" id="PF00501">
    <property type="entry name" value="AMP-binding"/>
    <property type="match status" value="1"/>
</dbReference>
<dbReference type="SUPFAM" id="SSF53474">
    <property type="entry name" value="alpha/beta-Hydrolases"/>
    <property type="match status" value="1"/>
</dbReference>
<dbReference type="InterPro" id="IPR000873">
    <property type="entry name" value="AMP-dep_synth/lig_dom"/>
</dbReference>
<dbReference type="Proteomes" id="UP000596063">
    <property type="component" value="Chromosome"/>
</dbReference>
<dbReference type="Pfam" id="PF00550">
    <property type="entry name" value="PP-binding"/>
    <property type="match status" value="1"/>
</dbReference>
<dbReference type="GO" id="GO:0043041">
    <property type="term" value="P:amino acid activation for nonribosomal peptide biosynthetic process"/>
    <property type="evidence" value="ECO:0007669"/>
    <property type="project" value="TreeGrafter"/>
</dbReference>
<dbReference type="InterPro" id="IPR025110">
    <property type="entry name" value="AMP-bd_C"/>
</dbReference>
<dbReference type="Gene3D" id="3.30.559.30">
    <property type="entry name" value="Nonribosomal peptide synthetase, condensation domain"/>
    <property type="match status" value="1"/>
</dbReference>
<keyword evidence="7" id="KW-1185">Reference proteome</keyword>
<dbReference type="NCBIfam" id="TIGR01733">
    <property type="entry name" value="AA-adenyl-dom"/>
    <property type="match status" value="1"/>
</dbReference>
<evidence type="ECO:0000256" key="3">
    <source>
        <dbReference type="ARBA" id="ARBA00022553"/>
    </source>
</evidence>
<feature type="domain" description="Carrier" evidence="5">
    <location>
        <begin position="1013"/>
        <end position="1088"/>
    </location>
</feature>
<protein>
    <submittedName>
        <fullName evidence="6">Amino acid adenylation domain-containing protein</fullName>
    </submittedName>
</protein>
<dbReference type="SUPFAM" id="SSF56801">
    <property type="entry name" value="Acetyl-CoA synthetase-like"/>
    <property type="match status" value="1"/>
</dbReference>
<sequence>MDCSEAERTRTITKSSRHKEMSLDSACPTGDAGEGGNYLERGENGDAFHHAEVTYLPLAAAQRGMWVGEKIGPADAIYNLAEYAEIRGDINEALFISALGQVAAEAESTRVQIVETQDGPRQQISPYYRGDFPLVDFSDDPEPHVSAQVWMHKEFSRPLDLAADLLWRCALIKLGPQHYYWYHRVHHVVLDGYGGGLLTRRLADIYNALVAGVPVPPHSFLPLAKQLEIEQRYHESSRYQRDQQYWKQHLQGIPEAKSLSRGGERSGGLRRSSGYLDAQRVSVLKDLGQQAGGSLPQVLIALLASYYYRMSGEDDLVFGMPVSARVSREQRAIPAMMANAVSIRLALNEQTTFVDLIGQVASTVRSSLRHQQYRYEELRRDLGLLEGGRQISWFGVNIEPFDYDLHFGGHRCEMHNLSNGTVEDLTIFVYDRGNGEKLRIDLDANPALYSQAELDGHRDRLLTLIDKLMVTPEASLATLVWLGDEERRRQLRDWNDTDQALPEIDFIQLFERQAMRTPNAPAISCGEQGLTYSQLNTRANVKARQLLAQGIDSSCRVAVAMDRTCSLLVVLLAIQKTGAAYLPLDPSAPAERLAMILEEGQVDLLVSSGSLAQSLPGVACPVVTVEELLESQGMISVSNLRDAELPSPIGPSSTAYIIYTSGSTGRPKGVMISRRNLLNFLSAMRAELNISPSDKVLALTTVAFDIAALELYLPLLVGASIELVDRDVARDPAALSERILQRGVSVVQATPSHWQALVDDYPQCLSNLRALVGGEALPGPLAKKMTELTSTPVVNLYGPTETTVWSSVMTLSGADLDSPPIGRPLWNTQLHVLDGNRQLLPVGAVGELYIGGAGVAQGYFNRPELTAERFVPNPFAGGKLYRTGDLVRWREDGVLEYLGRNDFQIKVRGFRVEAGEIEAALQRCEGVRQAAVMLKQDPRGDGRLVAYLVADTNADGKQLESGTLRETLQQRLPDYMVPAMYVALDELPLNVNGKVDRKALPDPQWQARQQYVAPRTELESTLAAMWAEIFALDRVGIHDSFFDLGGDSLAAAKMVARLREQLGRQIPLAAVFQASTIAELAQQVEQHLEADPLATVLPLNSGGSGAPLFCVHPIIGLAWGFAGIGPYLDDGVPLYGLQAIGLRGEETLPQSMSEVASLYVEQLRQVQAAGPYRLLGWSMGGIIAHEMARCLREKGEEVEFLAILDAYPFAEGKPMERRSDSQLAINTLEFLGLDSSNPPDSMVSLTDRLCREYDILNMPMVRDIQQVNPAILEHVGRVLNNNVKLLRSYEPKHADVDILFVEATATSRADLLQHSPAVWQQFGRSLEVHQIDCHHQALLDPSQLTELGPLVATSLAAAEGRRQS</sequence>
<dbReference type="InterPro" id="IPR001031">
    <property type="entry name" value="Thioesterase"/>
</dbReference>
<keyword evidence="3" id="KW-0597">Phosphoprotein</keyword>
<dbReference type="InterPro" id="IPR045851">
    <property type="entry name" value="AMP-bd_C_sf"/>
</dbReference>
<dbReference type="Gene3D" id="3.30.300.30">
    <property type="match status" value="1"/>
</dbReference>
<dbReference type="InterPro" id="IPR020845">
    <property type="entry name" value="AMP-binding_CS"/>
</dbReference>
<dbReference type="EMBL" id="CP066167">
    <property type="protein sequence ID" value="QQD19356.1"/>
    <property type="molecule type" value="Genomic_DNA"/>
</dbReference>
<dbReference type="GO" id="GO:0009239">
    <property type="term" value="P:enterobactin biosynthetic process"/>
    <property type="evidence" value="ECO:0007669"/>
    <property type="project" value="TreeGrafter"/>
</dbReference>
<dbReference type="InterPro" id="IPR029058">
    <property type="entry name" value="AB_hydrolase_fold"/>
</dbReference>
<dbReference type="PROSITE" id="PS00012">
    <property type="entry name" value="PHOSPHOPANTETHEINE"/>
    <property type="match status" value="1"/>
</dbReference>
<dbReference type="PANTHER" id="PTHR45527">
    <property type="entry name" value="NONRIBOSOMAL PEPTIDE SYNTHETASE"/>
    <property type="match status" value="1"/>
</dbReference>
<dbReference type="GO" id="GO:0072330">
    <property type="term" value="P:monocarboxylic acid biosynthetic process"/>
    <property type="evidence" value="ECO:0007669"/>
    <property type="project" value="UniProtKB-ARBA"/>
</dbReference>
<keyword evidence="2" id="KW-0596">Phosphopantetheine</keyword>
<dbReference type="Gene3D" id="3.40.50.980">
    <property type="match status" value="2"/>
</dbReference>
<dbReference type="InterPro" id="IPR009081">
    <property type="entry name" value="PP-bd_ACP"/>
</dbReference>
<dbReference type="CDD" id="cd12116">
    <property type="entry name" value="A_NRPS_Ta1_like"/>
    <property type="match status" value="1"/>
</dbReference>
<dbReference type="PROSITE" id="PS50075">
    <property type="entry name" value="CARRIER"/>
    <property type="match status" value="1"/>
</dbReference>
<dbReference type="FunFam" id="1.10.1200.10:FF:000016">
    <property type="entry name" value="Non-ribosomal peptide synthase"/>
    <property type="match status" value="1"/>
</dbReference>
<dbReference type="GO" id="GO:0047527">
    <property type="term" value="F:2,3-dihydroxybenzoate-serine ligase activity"/>
    <property type="evidence" value="ECO:0007669"/>
    <property type="project" value="TreeGrafter"/>
</dbReference>
<dbReference type="InterPro" id="IPR010071">
    <property type="entry name" value="AA_adenyl_dom"/>
</dbReference>
<accession>A0A7T4UR49</accession>
<dbReference type="InterPro" id="IPR020806">
    <property type="entry name" value="PKS_PP-bd"/>
</dbReference>
<evidence type="ECO:0000259" key="5">
    <source>
        <dbReference type="PROSITE" id="PS50075"/>
    </source>
</evidence>
<dbReference type="RefSeq" id="WP_198570841.1">
    <property type="nucleotide sequence ID" value="NZ_CP066167.1"/>
</dbReference>
<comment type="cofactor">
    <cofactor evidence="1">
        <name>pantetheine 4'-phosphate</name>
        <dbReference type="ChEBI" id="CHEBI:47942"/>
    </cofactor>
</comment>
<dbReference type="InterPro" id="IPR006162">
    <property type="entry name" value="Ppantetheine_attach_site"/>
</dbReference>
<dbReference type="SMART" id="SM00824">
    <property type="entry name" value="PKS_TE"/>
    <property type="match status" value="1"/>
</dbReference>
<dbReference type="GO" id="GO:0031177">
    <property type="term" value="F:phosphopantetheine binding"/>
    <property type="evidence" value="ECO:0007669"/>
    <property type="project" value="InterPro"/>
</dbReference>
<dbReference type="FunFam" id="3.40.50.980:FF:000001">
    <property type="entry name" value="Non-ribosomal peptide synthetase"/>
    <property type="match status" value="1"/>
</dbReference>
<dbReference type="InterPro" id="IPR001242">
    <property type="entry name" value="Condensation_dom"/>
</dbReference>
<gene>
    <name evidence="6" type="ORF">I6N98_05740</name>
</gene>
<dbReference type="Gene3D" id="2.30.38.10">
    <property type="entry name" value="Luciferase, Domain 3"/>
    <property type="match status" value="1"/>
</dbReference>
<dbReference type="FunFam" id="3.30.300.30:FF:000010">
    <property type="entry name" value="Enterobactin synthetase component F"/>
    <property type="match status" value="1"/>
</dbReference>
<dbReference type="Pfam" id="PF00975">
    <property type="entry name" value="Thioesterase"/>
    <property type="match status" value="1"/>
</dbReference>
<evidence type="ECO:0000256" key="4">
    <source>
        <dbReference type="SAM" id="MobiDB-lite"/>
    </source>
</evidence>
<evidence type="ECO:0000313" key="6">
    <source>
        <dbReference type="EMBL" id="QQD19356.1"/>
    </source>
</evidence>
<dbReference type="FunFam" id="3.40.50.12780:FF:000012">
    <property type="entry name" value="Non-ribosomal peptide synthetase"/>
    <property type="match status" value="1"/>
</dbReference>
<dbReference type="SMART" id="SM00823">
    <property type="entry name" value="PKS_PP"/>
    <property type="match status" value="1"/>
</dbReference>
<dbReference type="FunFam" id="2.30.38.10:FF:000001">
    <property type="entry name" value="Non-ribosomal peptide synthetase PvdI"/>
    <property type="match status" value="1"/>
</dbReference>
<proteinExistence type="predicted"/>
<dbReference type="InterPro" id="IPR020802">
    <property type="entry name" value="TesA-like"/>
</dbReference>
<dbReference type="KEGG" id="snan:I6N98_05740"/>
<feature type="compositionally biased region" description="Basic and acidic residues" evidence="4">
    <location>
        <begin position="1"/>
        <end position="10"/>
    </location>
</feature>
<dbReference type="GO" id="GO:0005829">
    <property type="term" value="C:cytosol"/>
    <property type="evidence" value="ECO:0007669"/>
    <property type="project" value="TreeGrafter"/>
</dbReference>
<dbReference type="PROSITE" id="PS00455">
    <property type="entry name" value="AMP_BINDING"/>
    <property type="match status" value="1"/>
</dbReference>
<dbReference type="SUPFAM" id="SSF52777">
    <property type="entry name" value="CoA-dependent acyltransferases"/>
    <property type="match status" value="2"/>
</dbReference>
<dbReference type="SUPFAM" id="SSF47336">
    <property type="entry name" value="ACP-like"/>
    <property type="match status" value="1"/>
</dbReference>
<dbReference type="PANTHER" id="PTHR45527:SF1">
    <property type="entry name" value="FATTY ACID SYNTHASE"/>
    <property type="match status" value="1"/>
</dbReference>
<name>A0A7T4UR49_9GAMM</name>
<dbReference type="Gene3D" id="3.40.50.1820">
    <property type="entry name" value="alpha/beta hydrolase"/>
    <property type="match status" value="1"/>
</dbReference>
<dbReference type="Pfam" id="PF00668">
    <property type="entry name" value="Condensation"/>
    <property type="match status" value="1"/>
</dbReference>
<evidence type="ECO:0000313" key="7">
    <source>
        <dbReference type="Proteomes" id="UP000596063"/>
    </source>
</evidence>
<dbReference type="Pfam" id="PF13193">
    <property type="entry name" value="AMP-binding_C"/>
    <property type="match status" value="1"/>
</dbReference>
<dbReference type="GO" id="GO:0009366">
    <property type="term" value="C:enterobactin synthetase complex"/>
    <property type="evidence" value="ECO:0007669"/>
    <property type="project" value="TreeGrafter"/>
</dbReference>